<dbReference type="GO" id="GO:0003684">
    <property type="term" value="F:damaged DNA binding"/>
    <property type="evidence" value="ECO:0007669"/>
    <property type="project" value="TreeGrafter"/>
</dbReference>
<evidence type="ECO:0000256" key="1">
    <source>
        <dbReference type="ARBA" id="ARBA00004123"/>
    </source>
</evidence>
<evidence type="ECO:0000313" key="7">
    <source>
        <dbReference type="EMBL" id="KAF7306441.1"/>
    </source>
</evidence>
<evidence type="ECO:0000256" key="4">
    <source>
        <dbReference type="SAM" id="Coils"/>
    </source>
</evidence>
<keyword evidence="2" id="KW-0227">DNA damage</keyword>
<feature type="compositionally biased region" description="Low complexity" evidence="5">
    <location>
        <begin position="313"/>
        <end position="328"/>
    </location>
</feature>
<feature type="compositionally biased region" description="Polar residues" evidence="5">
    <location>
        <begin position="386"/>
        <end position="400"/>
    </location>
</feature>
<evidence type="ECO:0000256" key="2">
    <source>
        <dbReference type="ARBA" id="ARBA00022763"/>
    </source>
</evidence>
<gene>
    <name evidence="7" type="ORF">MIND_00435300</name>
</gene>
<feature type="region of interest" description="Disordered" evidence="5">
    <location>
        <begin position="216"/>
        <end position="455"/>
    </location>
</feature>
<keyword evidence="3" id="KW-0539">Nucleus</keyword>
<comment type="caution">
    <text evidence="7">The sequence shown here is derived from an EMBL/GenBank/DDBJ whole genome shotgun (WGS) entry which is preliminary data.</text>
</comment>
<dbReference type="GeneID" id="59343684"/>
<feature type="compositionally biased region" description="Polar residues" evidence="5">
    <location>
        <begin position="284"/>
        <end position="293"/>
    </location>
</feature>
<sequence>MPPTAYSGAELRLRDKAISDKYGKEKSVQEAKYQRLRQGYDALSNEKFELGVMGDNVATRLGFRSFAEMCSLIDLSDDHVSYKEATERVDELEGRLAQAEDNAEAFKLERDDALDERDSLHKLLTEAREQAARVEALINERDELRQEIIDVKQKAARSDQEWKDRFSQWKSFKAFMQKEELEYRAKVKGLEAARRDMERIELCVRRRERYNELELDTEVNEEPAQPSQMATTCPPTVMKSSSPTIAPPSTNGFNSKAPSPATFSTRTPLTFVPVRSPNDRNEKSPSTSVQTAVASDVIDLSESQSQPVAVPLSSMMPSRPSSSQIKPYPMLPPPSPAPKAKSSAATKHRHSDVFIRPRNDDDEEEEERPRKTRRYSSPVRRPLNPNRRSTSRSPMKSGSRSGRENRDGRHLAARGSPSKKANANSSKQDTDYSAYKGRGRYAKTSGGDETINSSYAIDPTRNAGVNFQFAEVVRGKEDRRRLQAGDCESCRDYYEAIGPLPARLQAPLWRSPPSSPVNQTTHTCRHGYERDVNAHKQAISRHREEWVQGTTPPGYWDIAFPTTQEAENINERAKKMHQQKLDRVQKDNRYYKKR</sequence>
<protein>
    <submittedName>
        <fullName evidence="7">SAE2 domain-containing protein</fullName>
    </submittedName>
</protein>
<dbReference type="PANTHER" id="PTHR15107">
    <property type="entry name" value="RETINOBLASTOMA BINDING PROTEIN 8"/>
    <property type="match status" value="1"/>
</dbReference>
<feature type="coiled-coil region" evidence="4">
    <location>
        <begin position="82"/>
        <end position="161"/>
    </location>
</feature>
<feature type="compositionally biased region" description="Low complexity" evidence="5">
    <location>
        <begin position="418"/>
        <end position="427"/>
    </location>
</feature>
<dbReference type="EMBL" id="JACAZF010000004">
    <property type="protein sequence ID" value="KAF7306441.1"/>
    <property type="molecule type" value="Genomic_DNA"/>
</dbReference>
<feature type="domain" description="DNA endonuclease activator Ctp1 C-terminal" evidence="6">
    <location>
        <begin position="468"/>
        <end position="565"/>
    </location>
</feature>
<feature type="region of interest" description="Disordered" evidence="5">
    <location>
        <begin position="575"/>
        <end position="594"/>
    </location>
</feature>
<organism evidence="7 8">
    <name type="scientific">Mycena indigotica</name>
    <dbReference type="NCBI Taxonomy" id="2126181"/>
    <lineage>
        <taxon>Eukaryota</taxon>
        <taxon>Fungi</taxon>
        <taxon>Dikarya</taxon>
        <taxon>Basidiomycota</taxon>
        <taxon>Agaricomycotina</taxon>
        <taxon>Agaricomycetes</taxon>
        <taxon>Agaricomycetidae</taxon>
        <taxon>Agaricales</taxon>
        <taxon>Marasmiineae</taxon>
        <taxon>Mycenaceae</taxon>
        <taxon>Mycena</taxon>
    </lineage>
</organism>
<dbReference type="OrthoDB" id="5801062at2759"/>
<name>A0A8H6SVX8_9AGAR</name>
<keyword evidence="8" id="KW-1185">Reference proteome</keyword>
<keyword evidence="4" id="KW-0175">Coiled coil</keyword>
<dbReference type="RefSeq" id="XP_037221460.1">
    <property type="nucleotide sequence ID" value="XM_037361168.1"/>
</dbReference>
<dbReference type="Pfam" id="PF08573">
    <property type="entry name" value="SAE2"/>
    <property type="match status" value="1"/>
</dbReference>
<accession>A0A8H6SVX8</accession>
<dbReference type="InterPro" id="IPR033316">
    <property type="entry name" value="RBBP8-like"/>
</dbReference>
<comment type="subcellular location">
    <subcellularLocation>
        <location evidence="1">Nucleus</location>
    </subcellularLocation>
</comment>
<evidence type="ECO:0000256" key="5">
    <source>
        <dbReference type="SAM" id="MobiDB-lite"/>
    </source>
</evidence>
<reference evidence="7" key="1">
    <citation type="submission" date="2020-05" db="EMBL/GenBank/DDBJ databases">
        <title>Mycena genomes resolve the evolution of fungal bioluminescence.</title>
        <authorList>
            <person name="Tsai I.J."/>
        </authorList>
    </citation>
    <scope>NUCLEOTIDE SEQUENCE</scope>
    <source>
        <strain evidence="7">171206Taipei</strain>
    </source>
</reference>
<feature type="compositionally biased region" description="Polar residues" evidence="5">
    <location>
        <begin position="225"/>
        <end position="268"/>
    </location>
</feature>
<dbReference type="GO" id="GO:0005634">
    <property type="term" value="C:nucleus"/>
    <property type="evidence" value="ECO:0007669"/>
    <property type="project" value="UniProtKB-SubCell"/>
</dbReference>
<dbReference type="PANTHER" id="PTHR15107:SF0">
    <property type="entry name" value="DNA ENDONUCLEASE ACTIVATOR CTP1 C-TERMINAL DOMAIN-CONTAINING PROTEIN"/>
    <property type="match status" value="1"/>
</dbReference>
<evidence type="ECO:0000313" key="8">
    <source>
        <dbReference type="Proteomes" id="UP000636479"/>
    </source>
</evidence>
<dbReference type="InterPro" id="IPR013882">
    <property type="entry name" value="Ctp1_C"/>
</dbReference>
<evidence type="ECO:0000256" key="3">
    <source>
        <dbReference type="ARBA" id="ARBA00023242"/>
    </source>
</evidence>
<dbReference type="AlphaFoldDB" id="A0A8H6SVX8"/>
<feature type="compositionally biased region" description="Basic and acidic residues" evidence="5">
    <location>
        <begin position="401"/>
        <end position="410"/>
    </location>
</feature>
<evidence type="ECO:0000259" key="6">
    <source>
        <dbReference type="Pfam" id="PF08573"/>
    </source>
</evidence>
<dbReference type="Proteomes" id="UP000636479">
    <property type="component" value="Unassembled WGS sequence"/>
</dbReference>
<proteinExistence type="predicted"/>
<dbReference type="GO" id="GO:0010792">
    <property type="term" value="P:DNA double-strand break processing involved in repair via single-strand annealing"/>
    <property type="evidence" value="ECO:0007669"/>
    <property type="project" value="TreeGrafter"/>
</dbReference>